<dbReference type="EMBL" id="JAATJN010000001">
    <property type="protein sequence ID" value="NJC56683.1"/>
    <property type="molecule type" value="Genomic_DNA"/>
</dbReference>
<comment type="caution">
    <text evidence="2">The sequence shown here is derived from an EMBL/GenBank/DDBJ whole genome shotgun (WGS) entry which is preliminary data.</text>
</comment>
<evidence type="ECO:0000259" key="1">
    <source>
        <dbReference type="Pfam" id="PF07969"/>
    </source>
</evidence>
<dbReference type="RefSeq" id="WP_209043913.1">
    <property type="nucleotide sequence ID" value="NZ_BAAAPQ010000025.1"/>
</dbReference>
<proteinExistence type="predicted"/>
<dbReference type="InterPro" id="IPR023100">
    <property type="entry name" value="D-aminoacylase_insert_dom_sf"/>
</dbReference>
<dbReference type="Gene3D" id="2.30.40.10">
    <property type="entry name" value="Urease, subunit C, domain 1"/>
    <property type="match status" value="1"/>
</dbReference>
<dbReference type="InterPro" id="IPR032466">
    <property type="entry name" value="Metal_Hydrolase"/>
</dbReference>
<name>A0A846S136_9MICO</name>
<dbReference type="PANTHER" id="PTHR11647">
    <property type="entry name" value="HYDRANTOINASE/DIHYDROPYRIMIDINASE FAMILY MEMBER"/>
    <property type="match status" value="1"/>
</dbReference>
<protein>
    <submittedName>
        <fullName evidence="2">N-acyl-D-amino-acid deacylase</fullName>
        <ecNumber evidence="2">3.5.1.81</ecNumber>
    </submittedName>
</protein>
<dbReference type="InterPro" id="IPR011059">
    <property type="entry name" value="Metal-dep_hydrolase_composite"/>
</dbReference>
<feature type="domain" description="Amidohydrolase 3" evidence="1">
    <location>
        <begin position="2"/>
        <end position="465"/>
    </location>
</feature>
<dbReference type="InterPro" id="IPR050378">
    <property type="entry name" value="Metallo-dep_Hydrolases_sf"/>
</dbReference>
<dbReference type="Proteomes" id="UP000576792">
    <property type="component" value="Unassembled WGS sequence"/>
</dbReference>
<gene>
    <name evidence="2" type="ORF">BKA07_001718</name>
</gene>
<dbReference type="Gene3D" id="3.30.1490.130">
    <property type="entry name" value="D-aminoacylase. Domain 3"/>
    <property type="match status" value="1"/>
</dbReference>
<keyword evidence="3" id="KW-1185">Reference proteome</keyword>
<dbReference type="EC" id="3.5.1.81" evidence="2"/>
<dbReference type="SUPFAM" id="SSF51556">
    <property type="entry name" value="Metallo-dependent hydrolases"/>
    <property type="match status" value="1"/>
</dbReference>
<dbReference type="AlphaFoldDB" id="A0A846S136"/>
<dbReference type="GO" id="GO:0047420">
    <property type="term" value="F:N-acyl-D-amino-acid deacylase activity"/>
    <property type="evidence" value="ECO:0007669"/>
    <property type="project" value="UniProtKB-EC"/>
</dbReference>
<keyword evidence="2" id="KW-0378">Hydrolase</keyword>
<reference evidence="2 3" key="1">
    <citation type="submission" date="2020-03" db="EMBL/GenBank/DDBJ databases">
        <title>Sequencing the genomes of 1000 actinobacteria strains.</title>
        <authorList>
            <person name="Klenk H.-P."/>
        </authorList>
    </citation>
    <scope>NUCLEOTIDE SEQUENCE [LARGE SCALE GENOMIC DNA]</scope>
    <source>
        <strain evidence="2 3">DSM 18964</strain>
    </source>
</reference>
<evidence type="ECO:0000313" key="3">
    <source>
        <dbReference type="Proteomes" id="UP000576792"/>
    </source>
</evidence>
<dbReference type="PANTHER" id="PTHR11647:SF1">
    <property type="entry name" value="COLLAPSIN RESPONSE MEDIATOR PROTEIN"/>
    <property type="match status" value="1"/>
</dbReference>
<sequence length="483" mass="51670">MIDAHDQVLVPGFIDLHSHADFSIMADPAAQTQLLQGVTTALVGNCGSSPFPARSVAQIQRDNAHLDAEFTADWTGARGFFEAVHDVGPGINIALQVGLSSIRSYVMGPNDAAPDSQQLDSMKRQVAEAAEVGVYGFSSGLIYAPGMYSQPNEVAALVAEAAEYGLLYSTHMRNESDRLLPAVEEAINAATAAGARLEISHLKAMGPENYGSPALALARIEEAREGGLDVKADVYPYTASSTRLTSRLPGYAMDGGQETLLERLSDPLQRSKIAGDMAARFDKDIDPEGVVIAALGAGDTDDDYTWAIGESIAQIGRREGCYAEEAAMRVLSAHGASVGIVNHAMDRDDVAKVLSHPLVSVASDGWTLRPKGEGMPHPRSFGTFVRVLGKYVREEGLITLEEAVRKMTSQPAERLQMENRGIISQGKIADLAIFDADSVRENSTFDDPWQLASGLSTVLVGGNIAVKDGQVTAQRYGNVLRKR</sequence>
<evidence type="ECO:0000313" key="2">
    <source>
        <dbReference type="EMBL" id="NJC56683.1"/>
    </source>
</evidence>
<accession>A0A846S136</accession>
<organism evidence="2 3">
    <name type="scientific">Brevibacterium marinum</name>
    <dbReference type="NCBI Taxonomy" id="418643"/>
    <lineage>
        <taxon>Bacteria</taxon>
        <taxon>Bacillati</taxon>
        <taxon>Actinomycetota</taxon>
        <taxon>Actinomycetes</taxon>
        <taxon>Micrococcales</taxon>
        <taxon>Brevibacteriaceae</taxon>
        <taxon>Brevibacterium</taxon>
    </lineage>
</organism>
<dbReference type="Gene3D" id="3.20.20.140">
    <property type="entry name" value="Metal-dependent hydrolases"/>
    <property type="match status" value="2"/>
</dbReference>
<dbReference type="Pfam" id="PF07969">
    <property type="entry name" value="Amidohydro_3"/>
    <property type="match status" value="1"/>
</dbReference>
<dbReference type="SUPFAM" id="SSF51338">
    <property type="entry name" value="Composite domain of metallo-dependent hydrolases"/>
    <property type="match status" value="1"/>
</dbReference>
<dbReference type="InterPro" id="IPR013108">
    <property type="entry name" value="Amidohydro_3"/>
</dbReference>